<evidence type="ECO:0000313" key="8">
    <source>
        <dbReference type="EMBL" id="TXF91460.1"/>
    </source>
</evidence>
<dbReference type="AlphaFoldDB" id="A0A5C7G063"/>
<reference evidence="8 9" key="1">
    <citation type="submission" date="2019-08" db="EMBL/GenBank/DDBJ databases">
        <title>Lewinella sp. strain SSH13 Genome sequencing and assembly.</title>
        <authorList>
            <person name="Kim I."/>
        </authorList>
    </citation>
    <scope>NUCLEOTIDE SEQUENCE [LARGE SCALE GENOMIC DNA]</scope>
    <source>
        <strain evidence="8 9">SSH13</strain>
    </source>
</reference>
<keyword evidence="5" id="KW-0694">RNA-binding</keyword>
<dbReference type="Gene3D" id="3.40.50.410">
    <property type="entry name" value="von Willebrand factor, type A domain"/>
    <property type="match status" value="1"/>
</dbReference>
<dbReference type="InterPro" id="IPR040322">
    <property type="entry name" value="TROVE2"/>
</dbReference>
<keyword evidence="4" id="KW-0479">Metal-binding</keyword>
<evidence type="ECO:0000256" key="3">
    <source>
        <dbReference type="ARBA" id="ARBA00022490"/>
    </source>
</evidence>
<evidence type="ECO:0000259" key="7">
    <source>
        <dbReference type="PROSITE" id="PS50988"/>
    </source>
</evidence>
<dbReference type="Pfam" id="PF25045">
    <property type="entry name" value="vWA_Ro60"/>
    <property type="match status" value="1"/>
</dbReference>
<dbReference type="RefSeq" id="WP_147929000.1">
    <property type="nucleotide sequence ID" value="NZ_VOXD01000002.1"/>
</dbReference>
<evidence type="ECO:0000256" key="5">
    <source>
        <dbReference type="ARBA" id="ARBA00022884"/>
    </source>
</evidence>
<dbReference type="Proteomes" id="UP000321907">
    <property type="component" value="Unassembled WGS sequence"/>
</dbReference>
<dbReference type="GO" id="GO:0003723">
    <property type="term" value="F:RNA binding"/>
    <property type="evidence" value="ECO:0007669"/>
    <property type="project" value="UniProtKB-KW"/>
</dbReference>
<feature type="domain" description="TROVE" evidence="7">
    <location>
        <begin position="16"/>
        <end position="311"/>
    </location>
</feature>
<accession>A0A5C7G063</accession>
<dbReference type="PANTHER" id="PTHR14202">
    <property type="entry name" value="60 KDA RIBONUCLEOPROTEIN SSA/RO"/>
    <property type="match status" value="1"/>
</dbReference>
<dbReference type="InterPro" id="IPR037214">
    <property type="entry name" value="TROVE_dom_sf"/>
</dbReference>
<dbReference type="PANTHER" id="PTHR14202:SF0">
    <property type="entry name" value="RNA-BINDING PROTEIN RO60"/>
    <property type="match status" value="1"/>
</dbReference>
<organism evidence="8 9">
    <name type="scientific">Neolewinella aurantiaca</name>
    <dbReference type="NCBI Taxonomy" id="2602767"/>
    <lineage>
        <taxon>Bacteria</taxon>
        <taxon>Pseudomonadati</taxon>
        <taxon>Bacteroidota</taxon>
        <taxon>Saprospiria</taxon>
        <taxon>Saprospirales</taxon>
        <taxon>Lewinellaceae</taxon>
        <taxon>Neolewinella</taxon>
    </lineage>
</organism>
<dbReference type="Pfam" id="PF05731">
    <property type="entry name" value="TROVE"/>
    <property type="match status" value="1"/>
</dbReference>
<dbReference type="OrthoDB" id="208855at2"/>
<dbReference type="GO" id="GO:0005737">
    <property type="term" value="C:cytoplasm"/>
    <property type="evidence" value="ECO:0007669"/>
    <property type="project" value="UniProtKB-SubCell"/>
</dbReference>
<dbReference type="EMBL" id="VOXD01000002">
    <property type="protein sequence ID" value="TXF91460.1"/>
    <property type="molecule type" value="Genomic_DNA"/>
</dbReference>
<dbReference type="InterPro" id="IPR008858">
    <property type="entry name" value="TROVE_dom"/>
</dbReference>
<comment type="similarity">
    <text evidence="2">Belongs to the Ro 60 kDa family.</text>
</comment>
<sequence>MSRFNIFSKAKSAPDTINRAGGEAYRTSAEYRLASLMLTSFVTDQFYRDANGALGELMGLIAKVEPGFAARAAIYARKEYGMRTITHAAAALLSKRLSGHPDAKAFYDQIVVRPDDMLEIRAALKLIGERKLTNAMKKGFAAAFDRFDGYQIAKYRADNKDIKLVDMVNLVHPVPTQRNAAALQALVDGTLTNTETWEAKLSAAGAEATSDKDKAKRKASAWADLLRENKLGYFALLRNLRNIIAQAPKLVPLACEQLVDEKRLRGSKVLPFRLLTAYKQFAGTDRNERKVLDAIERAADLACANMPQLDNTLVVIDNSGSMACGVAGSHHVKCNETGALFGFALAKRSGADLMEFGTSARMIPYRNSQTALDFAMNFEKNNKVGHGTDFKAIFGAAKRKYDRIVIFSDMQGWKGGHCPKDAFSAYRKRTGADPFLYSVDLAGYGSLQFPEDKVATMAGFSEKIFEIMAMAETDSLALINRVRAVEL</sequence>
<evidence type="ECO:0000256" key="1">
    <source>
        <dbReference type="ARBA" id="ARBA00004496"/>
    </source>
</evidence>
<comment type="caution">
    <text evidence="8">The sequence shown here is derived from an EMBL/GenBank/DDBJ whole genome shotgun (WGS) entry which is preliminary data.</text>
</comment>
<dbReference type="GO" id="GO:0046872">
    <property type="term" value="F:metal ion binding"/>
    <property type="evidence" value="ECO:0007669"/>
    <property type="project" value="UniProtKB-KW"/>
</dbReference>
<gene>
    <name evidence="8" type="ORF">FUA23_01840</name>
</gene>
<dbReference type="SUPFAM" id="SSF140864">
    <property type="entry name" value="TROVE domain-like"/>
    <property type="match status" value="1"/>
</dbReference>
<dbReference type="InterPro" id="IPR056800">
    <property type="entry name" value="vWA_Ro60"/>
</dbReference>
<keyword evidence="6" id="KW-0687">Ribonucleoprotein</keyword>
<dbReference type="SUPFAM" id="SSF53300">
    <property type="entry name" value="vWA-like"/>
    <property type="match status" value="1"/>
</dbReference>
<keyword evidence="3" id="KW-0963">Cytoplasm</keyword>
<evidence type="ECO:0000256" key="6">
    <source>
        <dbReference type="ARBA" id="ARBA00023274"/>
    </source>
</evidence>
<evidence type="ECO:0000256" key="2">
    <source>
        <dbReference type="ARBA" id="ARBA00007814"/>
    </source>
</evidence>
<comment type="subcellular location">
    <subcellularLocation>
        <location evidence="1">Cytoplasm</location>
    </subcellularLocation>
</comment>
<name>A0A5C7G063_9BACT</name>
<keyword evidence="9" id="KW-1185">Reference proteome</keyword>
<evidence type="ECO:0000313" key="9">
    <source>
        <dbReference type="Proteomes" id="UP000321907"/>
    </source>
</evidence>
<proteinExistence type="inferred from homology"/>
<dbReference type="InterPro" id="IPR036465">
    <property type="entry name" value="vWFA_dom_sf"/>
</dbReference>
<evidence type="ECO:0000256" key="4">
    <source>
        <dbReference type="ARBA" id="ARBA00022723"/>
    </source>
</evidence>
<protein>
    <submittedName>
        <fullName evidence="8">TROVE domain-containing protein</fullName>
    </submittedName>
</protein>
<dbReference type="GO" id="GO:1990904">
    <property type="term" value="C:ribonucleoprotein complex"/>
    <property type="evidence" value="ECO:0007669"/>
    <property type="project" value="UniProtKB-KW"/>
</dbReference>
<dbReference type="PROSITE" id="PS50988">
    <property type="entry name" value="TROVE"/>
    <property type="match status" value="1"/>
</dbReference>